<reference evidence="1 2" key="1">
    <citation type="submission" date="2023-01" db="EMBL/GenBank/DDBJ databases">
        <title>Analysis of 21 Apiospora genomes using comparative genomics revels a genus with tremendous synthesis potential of carbohydrate active enzymes and secondary metabolites.</title>
        <authorList>
            <person name="Sorensen T."/>
        </authorList>
    </citation>
    <scope>NUCLEOTIDE SEQUENCE [LARGE SCALE GENOMIC DNA]</scope>
    <source>
        <strain evidence="1 2">CBS 135458</strain>
    </source>
</reference>
<dbReference type="GeneID" id="92086388"/>
<sequence>MDARERDQRNFSKEDAKRTPKLTTALEAIAVNQADFLLGTPVALHQMPRRKDIDIMVTHLFIDEAFRDLTGSHIPVVPRPLEDNTTPGCIGSVEAAAVRAPNRVLAKMDMEIILEMVYTKVGAAEDHLDSMREDASREFEKHGMDWILQQGKGAPIESQVTAMMSGLSLVPEWRCQLALFQPWARHYHLLELYKVVSRVGNHLN</sequence>
<protein>
    <submittedName>
        <fullName evidence="1">Uncharacterized protein</fullName>
    </submittedName>
</protein>
<gene>
    <name evidence="1" type="ORF">PG994_001916</name>
</gene>
<accession>A0ABR1WV16</accession>
<dbReference type="Proteomes" id="UP001480595">
    <property type="component" value="Unassembled WGS sequence"/>
</dbReference>
<evidence type="ECO:0000313" key="1">
    <source>
        <dbReference type="EMBL" id="KAK8086942.1"/>
    </source>
</evidence>
<comment type="caution">
    <text evidence="1">The sequence shown here is derived from an EMBL/GenBank/DDBJ whole genome shotgun (WGS) entry which is preliminary data.</text>
</comment>
<proteinExistence type="predicted"/>
<evidence type="ECO:0000313" key="2">
    <source>
        <dbReference type="Proteomes" id="UP001480595"/>
    </source>
</evidence>
<organism evidence="1 2">
    <name type="scientific">Apiospora phragmitis</name>
    <dbReference type="NCBI Taxonomy" id="2905665"/>
    <lineage>
        <taxon>Eukaryota</taxon>
        <taxon>Fungi</taxon>
        <taxon>Dikarya</taxon>
        <taxon>Ascomycota</taxon>
        <taxon>Pezizomycotina</taxon>
        <taxon>Sordariomycetes</taxon>
        <taxon>Xylariomycetidae</taxon>
        <taxon>Amphisphaeriales</taxon>
        <taxon>Apiosporaceae</taxon>
        <taxon>Apiospora</taxon>
    </lineage>
</organism>
<name>A0ABR1WV16_9PEZI</name>
<dbReference type="RefSeq" id="XP_066721466.1">
    <property type="nucleotide sequence ID" value="XM_066853325.1"/>
</dbReference>
<dbReference type="EMBL" id="JAQQWL010000002">
    <property type="protein sequence ID" value="KAK8086942.1"/>
    <property type="molecule type" value="Genomic_DNA"/>
</dbReference>
<keyword evidence="2" id="KW-1185">Reference proteome</keyword>